<evidence type="ECO:0008006" key="3">
    <source>
        <dbReference type="Google" id="ProtNLM"/>
    </source>
</evidence>
<dbReference type="InterPro" id="IPR032675">
    <property type="entry name" value="LRR_dom_sf"/>
</dbReference>
<evidence type="ECO:0000313" key="1">
    <source>
        <dbReference type="EMBL" id="KIK55601.1"/>
    </source>
</evidence>
<dbReference type="Gene3D" id="1.20.1280.50">
    <property type="match status" value="1"/>
</dbReference>
<dbReference type="Proteomes" id="UP000053593">
    <property type="component" value="Unassembled WGS sequence"/>
</dbReference>
<organism evidence="1 2">
    <name type="scientific">Collybiopsis luxurians FD-317 M1</name>
    <dbReference type="NCBI Taxonomy" id="944289"/>
    <lineage>
        <taxon>Eukaryota</taxon>
        <taxon>Fungi</taxon>
        <taxon>Dikarya</taxon>
        <taxon>Basidiomycota</taxon>
        <taxon>Agaricomycotina</taxon>
        <taxon>Agaricomycetes</taxon>
        <taxon>Agaricomycetidae</taxon>
        <taxon>Agaricales</taxon>
        <taxon>Marasmiineae</taxon>
        <taxon>Omphalotaceae</taxon>
        <taxon>Collybiopsis</taxon>
        <taxon>Collybiopsis luxurians</taxon>
    </lineage>
</organism>
<dbReference type="AlphaFoldDB" id="A0A0D0BLG5"/>
<sequence length="462" mass="52654">MYPRTGGATERKLHSYLPAIQNLPNEILCLIFDYAVQWNDFRYTDNLTRPTYPAARSIPHLPALTFSSVCSRWRSTSVTFPILWSRLRIITNSWELEASGSRYDAYVATINLFLSRSSVSPLVIALTNHNQSKASCPPSMLLLLEHTRRWKILICDCRFDLIDDGVRDFGALEALELYPNGFRPTEVSFFQRAPKLTELRMMNPLKIPGNRIASLDVATSNGPMDRILELYPCLTTLKIHSHFGNDTTDPRTSCRVKNLVVRLTSAEDHVFPSFTFPALEQLHLFSSAFEGWKWPGDCFADFITRSSCKITELKLKSVGLSDIDLIRTLYLLSSLVTLEISDIYARPNILPITTNLIQALHSSTRCRYTSSRVPLVPRLRYLFLDSYGADFDDQAFVDMISSRWLPRTASRFTSEGVEIDCLRAVEMKFRKREVDIFMYGPLVDMDRMGLRVAVTGTNGTRI</sequence>
<dbReference type="EMBL" id="KN834805">
    <property type="protein sequence ID" value="KIK55601.1"/>
    <property type="molecule type" value="Genomic_DNA"/>
</dbReference>
<dbReference type="OrthoDB" id="3022400at2759"/>
<dbReference type="Gene3D" id="3.80.10.10">
    <property type="entry name" value="Ribonuclease Inhibitor"/>
    <property type="match status" value="1"/>
</dbReference>
<keyword evidence="2" id="KW-1185">Reference proteome</keyword>
<reference evidence="1 2" key="1">
    <citation type="submission" date="2014-04" db="EMBL/GenBank/DDBJ databases">
        <title>Evolutionary Origins and Diversification of the Mycorrhizal Mutualists.</title>
        <authorList>
            <consortium name="DOE Joint Genome Institute"/>
            <consortium name="Mycorrhizal Genomics Consortium"/>
            <person name="Kohler A."/>
            <person name="Kuo A."/>
            <person name="Nagy L.G."/>
            <person name="Floudas D."/>
            <person name="Copeland A."/>
            <person name="Barry K.W."/>
            <person name="Cichocki N."/>
            <person name="Veneault-Fourrey C."/>
            <person name="LaButti K."/>
            <person name="Lindquist E.A."/>
            <person name="Lipzen A."/>
            <person name="Lundell T."/>
            <person name="Morin E."/>
            <person name="Murat C."/>
            <person name="Riley R."/>
            <person name="Ohm R."/>
            <person name="Sun H."/>
            <person name="Tunlid A."/>
            <person name="Henrissat B."/>
            <person name="Grigoriev I.V."/>
            <person name="Hibbett D.S."/>
            <person name="Martin F."/>
        </authorList>
    </citation>
    <scope>NUCLEOTIDE SEQUENCE [LARGE SCALE GENOMIC DNA]</scope>
    <source>
        <strain evidence="1 2">FD-317 M1</strain>
    </source>
</reference>
<evidence type="ECO:0000313" key="2">
    <source>
        <dbReference type="Proteomes" id="UP000053593"/>
    </source>
</evidence>
<dbReference type="SUPFAM" id="SSF52047">
    <property type="entry name" value="RNI-like"/>
    <property type="match status" value="1"/>
</dbReference>
<proteinExistence type="predicted"/>
<protein>
    <recommendedName>
        <fullName evidence="3">F-box domain-containing protein</fullName>
    </recommendedName>
</protein>
<dbReference type="HOGENOM" id="CLU_018544_12_1_1"/>
<accession>A0A0D0BLG5</accession>
<name>A0A0D0BLG5_9AGAR</name>
<gene>
    <name evidence="1" type="ORF">GYMLUDRAFT_264107</name>
</gene>